<reference evidence="1 2" key="1">
    <citation type="submission" date="2021-06" db="EMBL/GenBank/DDBJ databases">
        <title>Caerostris darwini draft genome.</title>
        <authorList>
            <person name="Kono N."/>
            <person name="Arakawa K."/>
        </authorList>
    </citation>
    <scope>NUCLEOTIDE SEQUENCE [LARGE SCALE GENOMIC DNA]</scope>
</reference>
<accession>A0AAV4ME62</accession>
<comment type="caution">
    <text evidence="1">The sequence shown here is derived from an EMBL/GenBank/DDBJ whole genome shotgun (WGS) entry which is preliminary data.</text>
</comment>
<dbReference type="AlphaFoldDB" id="A0AAV4ME62"/>
<keyword evidence="2" id="KW-1185">Reference proteome</keyword>
<dbReference type="Proteomes" id="UP001054837">
    <property type="component" value="Unassembled WGS sequence"/>
</dbReference>
<proteinExistence type="predicted"/>
<sequence>MGESRDFEMGDGGVDRFRDVRWGSREISKCEMRDSRFSRQEMRKSRDFEILDGEVNRFRDGRGGSRDIGWGSQEISRRQLYSIHLVTSSMLKS</sequence>
<dbReference type="EMBL" id="BPLQ01000230">
    <property type="protein sequence ID" value="GIX69089.1"/>
    <property type="molecule type" value="Genomic_DNA"/>
</dbReference>
<gene>
    <name evidence="1" type="ORF">CDAR_545391</name>
</gene>
<name>A0AAV4ME62_9ARAC</name>
<evidence type="ECO:0000313" key="1">
    <source>
        <dbReference type="EMBL" id="GIX69089.1"/>
    </source>
</evidence>
<organism evidence="1 2">
    <name type="scientific">Caerostris darwini</name>
    <dbReference type="NCBI Taxonomy" id="1538125"/>
    <lineage>
        <taxon>Eukaryota</taxon>
        <taxon>Metazoa</taxon>
        <taxon>Ecdysozoa</taxon>
        <taxon>Arthropoda</taxon>
        <taxon>Chelicerata</taxon>
        <taxon>Arachnida</taxon>
        <taxon>Araneae</taxon>
        <taxon>Araneomorphae</taxon>
        <taxon>Entelegynae</taxon>
        <taxon>Araneoidea</taxon>
        <taxon>Araneidae</taxon>
        <taxon>Caerostris</taxon>
    </lineage>
</organism>
<evidence type="ECO:0000313" key="2">
    <source>
        <dbReference type="Proteomes" id="UP001054837"/>
    </source>
</evidence>
<protein>
    <submittedName>
        <fullName evidence="1">Uncharacterized protein</fullName>
    </submittedName>
</protein>